<dbReference type="AlphaFoldDB" id="A0A1G6RE16"/>
<dbReference type="STRING" id="993073.AS029_16155"/>
<proteinExistence type="predicted"/>
<dbReference type="OrthoDB" id="9874833at2"/>
<sequence length="170" mass="19283">MKHRERRAAALQLVKDRGIPDTLSFAELVKLVEGYRGTTIKFKQDPRLNGQRVCGAWTGDPVNRIDTIHVPADAKIEMQLFIGAHELGHMLDEEVGRETRLGDDPRVKEFLASVLNPDRMIPYAFQGIDDLSNEREARAEAIGDLLVLRVLRGRRQSTTRDFKFEQVFAG</sequence>
<gene>
    <name evidence="1" type="ORF">SAMN05216418_0104</name>
</gene>
<dbReference type="Proteomes" id="UP000183203">
    <property type="component" value="Unassembled WGS sequence"/>
</dbReference>
<evidence type="ECO:0008006" key="3">
    <source>
        <dbReference type="Google" id="ProtNLM"/>
    </source>
</evidence>
<name>A0A1G6RE16_9MICO</name>
<dbReference type="RefSeq" id="WP_058233627.1">
    <property type="nucleotide sequence ID" value="NZ_FMYG01000011.1"/>
</dbReference>
<evidence type="ECO:0000313" key="2">
    <source>
        <dbReference type="Proteomes" id="UP000183203"/>
    </source>
</evidence>
<accession>A0A1G6RE16</accession>
<dbReference type="EMBL" id="FMYG01000011">
    <property type="protein sequence ID" value="SDD02869.1"/>
    <property type="molecule type" value="Genomic_DNA"/>
</dbReference>
<organism evidence="1 2">
    <name type="scientific">Microbacterium enclense</name>
    <dbReference type="NCBI Taxonomy" id="993073"/>
    <lineage>
        <taxon>Bacteria</taxon>
        <taxon>Bacillati</taxon>
        <taxon>Actinomycetota</taxon>
        <taxon>Actinomycetes</taxon>
        <taxon>Micrococcales</taxon>
        <taxon>Microbacteriaceae</taxon>
        <taxon>Microbacterium</taxon>
    </lineage>
</organism>
<reference evidence="1 2" key="1">
    <citation type="submission" date="2016-09" db="EMBL/GenBank/DDBJ databases">
        <authorList>
            <person name="Capua I."/>
            <person name="De Benedictis P."/>
            <person name="Joannis T."/>
            <person name="Lombin L.H."/>
            <person name="Cattoli G."/>
        </authorList>
    </citation>
    <scope>NUCLEOTIDE SEQUENCE [LARGE SCALE GENOMIC DNA]</scope>
    <source>
        <strain evidence="1 2">NIO-1002</strain>
    </source>
</reference>
<protein>
    <recommendedName>
        <fullName evidence="3">IrrE N-terminal-like domain-containing protein</fullName>
    </recommendedName>
</protein>
<evidence type="ECO:0000313" key="1">
    <source>
        <dbReference type="EMBL" id="SDD02869.1"/>
    </source>
</evidence>